<keyword evidence="2" id="KW-1185">Reference proteome</keyword>
<organism evidence="1 2">
    <name type="scientific">Sulfidibacter corallicola</name>
    <dbReference type="NCBI Taxonomy" id="2818388"/>
    <lineage>
        <taxon>Bacteria</taxon>
        <taxon>Pseudomonadati</taxon>
        <taxon>Acidobacteriota</taxon>
        <taxon>Holophagae</taxon>
        <taxon>Acanthopleuribacterales</taxon>
        <taxon>Acanthopleuribacteraceae</taxon>
        <taxon>Sulfidibacter</taxon>
    </lineage>
</organism>
<dbReference type="AlphaFoldDB" id="A0A8A4TW17"/>
<reference evidence="1" key="1">
    <citation type="submission" date="2021-03" db="EMBL/GenBank/DDBJ databases">
        <title>Acanthopleuribacteraceae sp. M133.</title>
        <authorList>
            <person name="Wang G."/>
        </authorList>
    </citation>
    <scope>NUCLEOTIDE SEQUENCE</scope>
    <source>
        <strain evidence="1">M133</strain>
    </source>
</reference>
<gene>
    <name evidence="1" type="primary">ccoS</name>
    <name evidence="1" type="ORF">J3U87_14650</name>
</gene>
<dbReference type="EMBL" id="CP071793">
    <property type="protein sequence ID" value="QTD53690.1"/>
    <property type="molecule type" value="Genomic_DNA"/>
</dbReference>
<dbReference type="Pfam" id="PF03597">
    <property type="entry name" value="FixS"/>
    <property type="match status" value="1"/>
</dbReference>
<dbReference type="PANTHER" id="PTHR41532">
    <property type="entry name" value="FIXS PROTEIN"/>
    <property type="match status" value="1"/>
</dbReference>
<dbReference type="KEGG" id="scor:J3U87_14650"/>
<dbReference type="NCBIfam" id="TIGR00847">
    <property type="entry name" value="ccoS"/>
    <property type="match status" value="1"/>
</dbReference>
<accession>A0A8A4TW17</accession>
<name>A0A8A4TW17_SULCO</name>
<proteinExistence type="predicted"/>
<dbReference type="InterPro" id="IPR004714">
    <property type="entry name" value="Cyt_oxidase_maturation_cbb3"/>
</dbReference>
<evidence type="ECO:0000313" key="2">
    <source>
        <dbReference type="Proteomes" id="UP000663929"/>
    </source>
</evidence>
<dbReference type="PANTHER" id="PTHR41532:SF1">
    <property type="entry name" value="FIXS PROTEIN"/>
    <property type="match status" value="1"/>
</dbReference>
<evidence type="ECO:0000313" key="1">
    <source>
        <dbReference type="EMBL" id="QTD53690.1"/>
    </source>
</evidence>
<dbReference type="Proteomes" id="UP000663929">
    <property type="component" value="Chromosome"/>
</dbReference>
<sequence>MGILWILVPLALLLSASAGGAYWWAWRNRQFEDMETPALRVLFEDAKPGNSLLVDEEKHERMRNHDC</sequence>
<protein>
    <submittedName>
        <fullName evidence="1">Cbb3-type cytochrome oxidase assembly protein CcoS</fullName>
    </submittedName>
</protein>
<dbReference type="RefSeq" id="WP_420038267.1">
    <property type="nucleotide sequence ID" value="NZ_CP071793.1"/>
</dbReference>